<name>A0A3P6QQP5_DIBLA</name>
<sequence>MPLEHAPPLGYSAPLTCRDPNTPQSLHNDTSHGAWPGPDLDWLSATAPIASPYVPQLGDHVVYIVRGHKEYLEKAWQGGRVPPLDRSQQSPSSSDNASLNSMDLGLPWEEHPSLPK</sequence>
<feature type="compositionally biased region" description="Low complexity" evidence="1">
    <location>
        <begin position="84"/>
        <end position="101"/>
    </location>
</feature>
<reference evidence="2 3" key="1">
    <citation type="submission" date="2018-11" db="EMBL/GenBank/DDBJ databases">
        <authorList>
            <consortium name="Pathogen Informatics"/>
        </authorList>
    </citation>
    <scope>NUCLEOTIDE SEQUENCE [LARGE SCALE GENOMIC DNA]</scope>
</reference>
<feature type="region of interest" description="Disordered" evidence="1">
    <location>
        <begin position="1"/>
        <end position="36"/>
    </location>
</feature>
<proteinExistence type="predicted"/>
<keyword evidence="3" id="KW-1185">Reference proteome</keyword>
<accession>A0A3P6QQP5</accession>
<evidence type="ECO:0000256" key="1">
    <source>
        <dbReference type="SAM" id="MobiDB-lite"/>
    </source>
</evidence>
<evidence type="ECO:0000313" key="2">
    <source>
        <dbReference type="EMBL" id="VDK45970.1"/>
    </source>
</evidence>
<dbReference type="AlphaFoldDB" id="A0A3P6QQP5"/>
<feature type="region of interest" description="Disordered" evidence="1">
    <location>
        <begin position="77"/>
        <end position="116"/>
    </location>
</feature>
<dbReference type="EMBL" id="UYRU01010737">
    <property type="protein sequence ID" value="VDK45970.1"/>
    <property type="molecule type" value="Genomic_DNA"/>
</dbReference>
<organism evidence="2 3">
    <name type="scientific">Dibothriocephalus latus</name>
    <name type="common">Fish tapeworm</name>
    <name type="synonym">Diphyllobothrium latum</name>
    <dbReference type="NCBI Taxonomy" id="60516"/>
    <lineage>
        <taxon>Eukaryota</taxon>
        <taxon>Metazoa</taxon>
        <taxon>Spiralia</taxon>
        <taxon>Lophotrochozoa</taxon>
        <taxon>Platyhelminthes</taxon>
        <taxon>Cestoda</taxon>
        <taxon>Eucestoda</taxon>
        <taxon>Diphyllobothriidea</taxon>
        <taxon>Diphyllobothriidae</taxon>
        <taxon>Dibothriocephalus</taxon>
    </lineage>
</organism>
<protein>
    <submittedName>
        <fullName evidence="2">Uncharacterized protein</fullName>
    </submittedName>
</protein>
<dbReference type="Proteomes" id="UP000281553">
    <property type="component" value="Unassembled WGS sequence"/>
</dbReference>
<dbReference type="OrthoDB" id="6284796at2759"/>
<evidence type="ECO:0000313" key="3">
    <source>
        <dbReference type="Proteomes" id="UP000281553"/>
    </source>
</evidence>
<feature type="compositionally biased region" description="Polar residues" evidence="1">
    <location>
        <begin position="19"/>
        <end position="28"/>
    </location>
</feature>
<gene>
    <name evidence="2" type="ORF">DILT_LOCUS1529</name>
</gene>